<evidence type="ECO:0000256" key="8">
    <source>
        <dbReference type="ARBA" id="ARBA00023002"/>
    </source>
</evidence>
<dbReference type="GO" id="GO:0020037">
    <property type="term" value="F:heme binding"/>
    <property type="evidence" value="ECO:0007669"/>
    <property type="project" value="InterPro"/>
</dbReference>
<dbReference type="Gene3D" id="1.10.630.10">
    <property type="entry name" value="Cytochrome P450"/>
    <property type="match status" value="1"/>
</dbReference>
<evidence type="ECO:0000256" key="4">
    <source>
        <dbReference type="ARBA" id="ARBA00022617"/>
    </source>
</evidence>
<evidence type="ECO:0000256" key="5">
    <source>
        <dbReference type="ARBA" id="ARBA00022692"/>
    </source>
</evidence>
<dbReference type="OMA" id="NKLWWNP"/>
<dbReference type="InterPro" id="IPR050665">
    <property type="entry name" value="Cytochrome_P450_Monooxygen"/>
</dbReference>
<keyword evidence="7 14" id="KW-1133">Transmembrane helix</keyword>
<comment type="subcellular location">
    <subcellularLocation>
        <location evidence="2">Membrane</location>
        <topology evidence="2">Single-pass membrane protein</topology>
    </subcellularLocation>
</comment>
<dbReference type="SUPFAM" id="SSF48264">
    <property type="entry name" value="Cytochrome P450"/>
    <property type="match status" value="1"/>
</dbReference>
<dbReference type="InterPro" id="IPR036396">
    <property type="entry name" value="Cyt_P450_sf"/>
</dbReference>
<keyword evidence="8 13" id="KW-0560">Oxidoreductase</keyword>
<comment type="cofactor">
    <cofactor evidence="1 12">
        <name>heme</name>
        <dbReference type="ChEBI" id="CHEBI:30413"/>
    </cofactor>
</comment>
<dbReference type="AlphaFoldDB" id="A0A0D2V911"/>
<keyword evidence="10 13" id="KW-0503">Monooxygenase</keyword>
<name>A0A0D2V911_GOSRA</name>
<evidence type="ECO:0000256" key="2">
    <source>
        <dbReference type="ARBA" id="ARBA00004167"/>
    </source>
</evidence>
<accession>A0A0D2V911</accession>
<keyword evidence="6 12" id="KW-0479">Metal-binding</keyword>
<evidence type="ECO:0000313" key="15">
    <source>
        <dbReference type="EMBL" id="KJB79281.1"/>
    </source>
</evidence>
<dbReference type="STRING" id="29730.A0A0D2V911"/>
<keyword evidence="9 12" id="KW-0408">Iron</keyword>
<evidence type="ECO:0008006" key="17">
    <source>
        <dbReference type="Google" id="ProtNLM"/>
    </source>
</evidence>
<comment type="similarity">
    <text evidence="3 13">Belongs to the cytochrome P450 family.</text>
</comment>
<evidence type="ECO:0000256" key="11">
    <source>
        <dbReference type="ARBA" id="ARBA00023136"/>
    </source>
</evidence>
<evidence type="ECO:0000256" key="6">
    <source>
        <dbReference type="ARBA" id="ARBA00022723"/>
    </source>
</evidence>
<evidence type="ECO:0000256" key="7">
    <source>
        <dbReference type="ARBA" id="ARBA00022989"/>
    </source>
</evidence>
<gene>
    <name evidence="15" type="ORF">B456_013G041900</name>
</gene>
<dbReference type="InterPro" id="IPR002401">
    <property type="entry name" value="Cyt_P450_E_grp-I"/>
</dbReference>
<dbReference type="InterPro" id="IPR001128">
    <property type="entry name" value="Cyt_P450"/>
</dbReference>
<dbReference type="PRINTS" id="PR00385">
    <property type="entry name" value="P450"/>
</dbReference>
<dbReference type="GO" id="GO:0016020">
    <property type="term" value="C:membrane"/>
    <property type="evidence" value="ECO:0007669"/>
    <property type="project" value="UniProtKB-SubCell"/>
</dbReference>
<dbReference type="PANTHER" id="PTHR24282:SF226">
    <property type="entry name" value="CYTOCHROME P450 CYP749A22-LIKE"/>
    <property type="match status" value="1"/>
</dbReference>
<evidence type="ECO:0000313" key="16">
    <source>
        <dbReference type="Proteomes" id="UP000032304"/>
    </source>
</evidence>
<keyword evidence="4 12" id="KW-0349">Heme</keyword>
<keyword evidence="5 14" id="KW-0812">Transmembrane</keyword>
<dbReference type="EMBL" id="CM001752">
    <property type="protein sequence ID" value="KJB79281.1"/>
    <property type="molecule type" value="Genomic_DNA"/>
</dbReference>
<evidence type="ECO:0000256" key="12">
    <source>
        <dbReference type="PIRSR" id="PIRSR602401-1"/>
    </source>
</evidence>
<dbReference type="PRINTS" id="PR00463">
    <property type="entry name" value="EP450I"/>
</dbReference>
<dbReference type="PROSITE" id="PS00086">
    <property type="entry name" value="CYTOCHROME_P450"/>
    <property type="match status" value="1"/>
</dbReference>
<evidence type="ECO:0000256" key="10">
    <source>
        <dbReference type="ARBA" id="ARBA00023033"/>
    </source>
</evidence>
<sequence length="547" mass="62494">METMGNLLILFTASLCLYLFVALLNVFYKYCWIPQRVQFIMNSQGIRGPPYEFIHGNNKEAAQMLMEASTKPMALTHDIFPRVMPHVYSWINKYGKTYLSWNGIRAQLLITDPDLVKEVLKNSDKAFRKPKASYFFDKLLGDGLASTEREKWARQRKLANYAFHGESLKNMTPAVVASVETMLEKWKSKEGKEIEVFQEFRLLTSEVISRTAFGSSYLEGEKIFDMLMKLSVIAGRNIFKAKIPIISKFWKPADEIESERIAKMIHDSVMRIVKKREERVVNGEADNFGRDFLGLLVNAYHEADQKNKLSIQDMVDECKTFYFAGQETVNSLLAWATLLLAIHTDWQDKARAEVIEVFGNQNPDSEGMAKLKTVSKLYKFNSLKTSTDHLYCLLDFFFLQQITMIINETLRLYPPISGVTREVGREVQLGKLVLPTHSEVDMRIIALHHDPDLWGDDVNLFKPERFADGIAKATKYNAAAFMPFGLGSRSCVGMSFAITEAKTALSMILQRYTVTVSPTYVHAPVPRLTLKPQHGMQLLFHSLHYDA</sequence>
<feature type="transmembrane region" description="Helical" evidence="14">
    <location>
        <begin position="7"/>
        <end position="28"/>
    </location>
</feature>
<protein>
    <recommendedName>
        <fullName evidence="17">Cytochrome P450</fullName>
    </recommendedName>
</protein>
<dbReference type="GO" id="GO:0016705">
    <property type="term" value="F:oxidoreductase activity, acting on paired donors, with incorporation or reduction of molecular oxygen"/>
    <property type="evidence" value="ECO:0007669"/>
    <property type="project" value="InterPro"/>
</dbReference>
<dbReference type="GO" id="GO:0004497">
    <property type="term" value="F:monooxygenase activity"/>
    <property type="evidence" value="ECO:0007669"/>
    <property type="project" value="UniProtKB-KW"/>
</dbReference>
<feature type="binding site" description="axial binding residue" evidence="12">
    <location>
        <position position="491"/>
    </location>
    <ligand>
        <name>heme</name>
        <dbReference type="ChEBI" id="CHEBI:30413"/>
    </ligand>
    <ligandPart>
        <name>Fe</name>
        <dbReference type="ChEBI" id="CHEBI:18248"/>
    </ligandPart>
</feature>
<evidence type="ECO:0000256" key="13">
    <source>
        <dbReference type="RuleBase" id="RU000461"/>
    </source>
</evidence>
<evidence type="ECO:0000256" key="9">
    <source>
        <dbReference type="ARBA" id="ARBA00023004"/>
    </source>
</evidence>
<dbReference type="Pfam" id="PF00067">
    <property type="entry name" value="p450"/>
    <property type="match status" value="2"/>
</dbReference>
<evidence type="ECO:0000256" key="14">
    <source>
        <dbReference type="SAM" id="Phobius"/>
    </source>
</evidence>
<keyword evidence="11 14" id="KW-0472">Membrane</keyword>
<proteinExistence type="inferred from homology"/>
<organism evidence="15 16">
    <name type="scientific">Gossypium raimondii</name>
    <name type="common">Peruvian cotton</name>
    <name type="synonym">Gossypium klotzschianum subsp. raimondii</name>
    <dbReference type="NCBI Taxonomy" id="29730"/>
    <lineage>
        <taxon>Eukaryota</taxon>
        <taxon>Viridiplantae</taxon>
        <taxon>Streptophyta</taxon>
        <taxon>Embryophyta</taxon>
        <taxon>Tracheophyta</taxon>
        <taxon>Spermatophyta</taxon>
        <taxon>Magnoliopsida</taxon>
        <taxon>eudicotyledons</taxon>
        <taxon>Gunneridae</taxon>
        <taxon>Pentapetalae</taxon>
        <taxon>rosids</taxon>
        <taxon>malvids</taxon>
        <taxon>Malvales</taxon>
        <taxon>Malvaceae</taxon>
        <taxon>Malvoideae</taxon>
        <taxon>Gossypium</taxon>
    </lineage>
</organism>
<dbReference type="GO" id="GO:0005506">
    <property type="term" value="F:iron ion binding"/>
    <property type="evidence" value="ECO:0007669"/>
    <property type="project" value="InterPro"/>
</dbReference>
<evidence type="ECO:0000256" key="1">
    <source>
        <dbReference type="ARBA" id="ARBA00001971"/>
    </source>
</evidence>
<dbReference type="PANTHER" id="PTHR24282">
    <property type="entry name" value="CYTOCHROME P450 FAMILY MEMBER"/>
    <property type="match status" value="1"/>
</dbReference>
<dbReference type="eggNOG" id="KOG0157">
    <property type="taxonomic scope" value="Eukaryota"/>
</dbReference>
<reference evidence="15 16" key="1">
    <citation type="journal article" date="2012" name="Nature">
        <title>Repeated polyploidization of Gossypium genomes and the evolution of spinnable cotton fibres.</title>
        <authorList>
            <person name="Paterson A.H."/>
            <person name="Wendel J.F."/>
            <person name="Gundlach H."/>
            <person name="Guo H."/>
            <person name="Jenkins J."/>
            <person name="Jin D."/>
            <person name="Llewellyn D."/>
            <person name="Showmaker K.C."/>
            <person name="Shu S."/>
            <person name="Udall J."/>
            <person name="Yoo M.J."/>
            <person name="Byers R."/>
            <person name="Chen W."/>
            <person name="Doron-Faigenboim A."/>
            <person name="Duke M.V."/>
            <person name="Gong L."/>
            <person name="Grimwood J."/>
            <person name="Grover C."/>
            <person name="Grupp K."/>
            <person name="Hu G."/>
            <person name="Lee T.H."/>
            <person name="Li J."/>
            <person name="Lin L."/>
            <person name="Liu T."/>
            <person name="Marler B.S."/>
            <person name="Page J.T."/>
            <person name="Roberts A.W."/>
            <person name="Romanel E."/>
            <person name="Sanders W.S."/>
            <person name="Szadkowski E."/>
            <person name="Tan X."/>
            <person name="Tang H."/>
            <person name="Xu C."/>
            <person name="Wang J."/>
            <person name="Wang Z."/>
            <person name="Zhang D."/>
            <person name="Zhang L."/>
            <person name="Ashrafi H."/>
            <person name="Bedon F."/>
            <person name="Bowers J.E."/>
            <person name="Brubaker C.L."/>
            <person name="Chee P.W."/>
            <person name="Das S."/>
            <person name="Gingle A.R."/>
            <person name="Haigler C.H."/>
            <person name="Harker D."/>
            <person name="Hoffmann L.V."/>
            <person name="Hovav R."/>
            <person name="Jones D.C."/>
            <person name="Lemke C."/>
            <person name="Mansoor S."/>
            <person name="ur Rahman M."/>
            <person name="Rainville L.N."/>
            <person name="Rambani A."/>
            <person name="Reddy U.K."/>
            <person name="Rong J.K."/>
            <person name="Saranga Y."/>
            <person name="Scheffler B.E."/>
            <person name="Scheffler J.A."/>
            <person name="Stelly D.M."/>
            <person name="Triplett B.A."/>
            <person name="Van Deynze A."/>
            <person name="Vaslin M.F."/>
            <person name="Waghmare V.N."/>
            <person name="Walford S.A."/>
            <person name="Wright R.J."/>
            <person name="Zaki E.A."/>
            <person name="Zhang T."/>
            <person name="Dennis E.S."/>
            <person name="Mayer K.F."/>
            <person name="Peterson D.G."/>
            <person name="Rokhsar D.S."/>
            <person name="Wang X."/>
            <person name="Schmutz J."/>
        </authorList>
    </citation>
    <scope>NUCLEOTIDE SEQUENCE [LARGE SCALE GENOMIC DNA]</scope>
</reference>
<keyword evidence="16" id="KW-1185">Reference proteome</keyword>
<dbReference type="Gramene" id="KJB79281">
    <property type="protein sequence ID" value="KJB79281"/>
    <property type="gene ID" value="B456_013G041900"/>
</dbReference>
<dbReference type="InterPro" id="IPR017972">
    <property type="entry name" value="Cyt_P450_CS"/>
</dbReference>
<dbReference type="Proteomes" id="UP000032304">
    <property type="component" value="Chromosome 13"/>
</dbReference>
<evidence type="ECO:0000256" key="3">
    <source>
        <dbReference type="ARBA" id="ARBA00010617"/>
    </source>
</evidence>